<dbReference type="EMBL" id="RBPQ01000100">
    <property type="protein sequence ID" value="RMO29106.1"/>
    <property type="molecule type" value="Genomic_DNA"/>
</dbReference>
<dbReference type="InterPro" id="IPR029061">
    <property type="entry name" value="THDP-binding"/>
</dbReference>
<dbReference type="PROSITE" id="PS60003">
    <property type="entry name" value="PHOSPHOKETOLASE_2"/>
    <property type="match status" value="1"/>
</dbReference>
<dbReference type="Proteomes" id="UP000276886">
    <property type="component" value="Unassembled WGS sequence"/>
</dbReference>
<dbReference type="PANTHER" id="PTHR31273">
    <property type="entry name" value="PHOSPHOKETOLASE-RELATED"/>
    <property type="match status" value="1"/>
</dbReference>
<name>A0A3M2WPI3_PSESJ</name>
<dbReference type="PANTHER" id="PTHR31273:SF0">
    <property type="entry name" value="PHOSPHOKETOLASE-RELATED"/>
    <property type="match status" value="1"/>
</dbReference>
<comment type="caution">
    <text evidence="8">The sequence shown here is derived from an EMBL/GenBank/DDBJ whole genome shotgun (WGS) entry which is preliminary data.</text>
</comment>
<feature type="compositionally biased region" description="Polar residues" evidence="5">
    <location>
        <begin position="67"/>
        <end position="76"/>
    </location>
</feature>
<evidence type="ECO:0000256" key="4">
    <source>
        <dbReference type="ARBA" id="ARBA00023239"/>
    </source>
</evidence>
<dbReference type="NCBIfam" id="NF003619">
    <property type="entry name" value="PRK05261.1-4"/>
    <property type="match status" value="1"/>
</dbReference>
<dbReference type="FunFam" id="3.40.50.920:FF:000029">
    <property type="entry name" value="Xylulose-5-phosphate/fructose-6-phosphate phosphoketolase"/>
    <property type="match status" value="1"/>
</dbReference>
<keyword evidence="3" id="KW-0786">Thiamine pyrophosphate</keyword>
<dbReference type="Pfam" id="PF03894">
    <property type="entry name" value="XFP"/>
    <property type="match status" value="1"/>
</dbReference>
<organism evidence="8 9">
    <name type="scientific">Pseudomonas syringae pv. pisi</name>
    <dbReference type="NCBI Taxonomy" id="59510"/>
    <lineage>
        <taxon>Bacteria</taxon>
        <taxon>Pseudomonadati</taxon>
        <taxon>Pseudomonadota</taxon>
        <taxon>Gammaproteobacteria</taxon>
        <taxon>Pseudomonadales</taxon>
        <taxon>Pseudomonadaceae</taxon>
        <taxon>Pseudomonas</taxon>
        <taxon>Pseudomonas syringae</taxon>
    </lineage>
</organism>
<dbReference type="Pfam" id="PF09363">
    <property type="entry name" value="XFP_C"/>
    <property type="match status" value="1"/>
</dbReference>
<dbReference type="Pfam" id="PF09364">
    <property type="entry name" value="XFP_N"/>
    <property type="match status" value="1"/>
</dbReference>
<evidence type="ECO:0000313" key="9">
    <source>
        <dbReference type="Proteomes" id="UP000276886"/>
    </source>
</evidence>
<keyword evidence="4" id="KW-0456">Lyase</keyword>
<evidence type="ECO:0000313" key="8">
    <source>
        <dbReference type="EMBL" id="RMO29106.1"/>
    </source>
</evidence>
<dbReference type="GO" id="GO:0016832">
    <property type="term" value="F:aldehyde-lyase activity"/>
    <property type="evidence" value="ECO:0007669"/>
    <property type="project" value="InterPro"/>
</dbReference>
<proteinExistence type="inferred from homology"/>
<comment type="cofactor">
    <cofactor evidence="1">
        <name>thiamine diphosphate</name>
        <dbReference type="ChEBI" id="CHEBI:58937"/>
    </cofactor>
</comment>
<dbReference type="AlphaFoldDB" id="A0A3M2WPI3"/>
<dbReference type="InterPro" id="IPR018969">
    <property type="entry name" value="Xul5P/Fru6P_PKetolase_C"/>
</dbReference>
<evidence type="ECO:0000256" key="1">
    <source>
        <dbReference type="ARBA" id="ARBA00001964"/>
    </source>
</evidence>
<dbReference type="InterPro" id="IPR019790">
    <property type="entry name" value="Xul5P/Fru6P_PKetolase_CS"/>
</dbReference>
<feature type="region of interest" description="Disordered" evidence="5">
    <location>
        <begin position="67"/>
        <end position="86"/>
    </location>
</feature>
<dbReference type="InterPro" id="IPR018970">
    <property type="entry name" value="Xul5P/Fru6P_PKetolase_N"/>
</dbReference>
<accession>A0A3M2WPI3</accession>
<evidence type="ECO:0000259" key="6">
    <source>
        <dbReference type="Pfam" id="PF09363"/>
    </source>
</evidence>
<dbReference type="PROSITE" id="PS60002">
    <property type="entry name" value="PHOSPHOKETOLASE_1"/>
    <property type="match status" value="1"/>
</dbReference>
<dbReference type="FunFam" id="3.40.50.970:FF:000011">
    <property type="entry name" value="Pyruvate dehydrogenase E1 component"/>
    <property type="match status" value="1"/>
</dbReference>
<evidence type="ECO:0000256" key="3">
    <source>
        <dbReference type="ARBA" id="ARBA00023052"/>
    </source>
</evidence>
<feature type="region of interest" description="Disordered" evidence="5">
    <location>
        <begin position="1"/>
        <end position="23"/>
    </location>
</feature>
<dbReference type="InterPro" id="IPR009014">
    <property type="entry name" value="Transketo_C/PFOR_II"/>
</dbReference>
<evidence type="ECO:0000256" key="5">
    <source>
        <dbReference type="SAM" id="MobiDB-lite"/>
    </source>
</evidence>
<evidence type="ECO:0000256" key="2">
    <source>
        <dbReference type="ARBA" id="ARBA00005623"/>
    </source>
</evidence>
<evidence type="ECO:0000259" key="7">
    <source>
        <dbReference type="Pfam" id="PF09364"/>
    </source>
</evidence>
<sequence>MTALFRPGRLPPTRTPSSPVMRSGCCTTAPEPVHALPPIETCESQGLCIAPYGVAMYHFNSTLSSADQSDAESATQPERPGSEAGPLDADLLSRLHRYWNAANYLCVGQIYLKANALLREPLLAEHIKPRLLGHWGTSVGQNFIYVHLNRLIRERHIETIFISGPGHGGPTMNACAWLEGTYSEVHPDIPADEEGMLGFFRSFSTPGGIPSHCGPHTPNSLHEGGELGYSLMHAFGAVFDNPHLLVACVIGDGEAETCPLEGSWKSVHFLDPRRDGAVLPILHLNGYKISGPTVEARLPDEQLIELYRGRGYQPIIVAGDDLPGMHQRFAAALDTCYDAIREQQAHSRKDGGASRARWPMIILRSPKGWTGPKVVDGVPVEGTFRAHQVPLANVIGNPQHLQQLERWMRSYSPETLFDQNGRLLPELQALTPPPALRMGAVPSVNGGRVLVALDLPNFADYGLEVPGPGQVIAEAPRRLGEYLRDVMRNNPHNFRVFGPDETNSNRLNAVFEASNRTAPGPCLEIDDHLASDGRVMEVLSEHLCEGWLEGYLLTGRHGMWSTYEAFAQVVDSMVTQHAKWLQQSREFAWRRPLASLNILISSHAWRNDHNGFSHQSTGFVDNVLQRRADVVRVYYPPDSNCLVNVFDHCLRSRNTINVVTCGKQPDFQWLDFDAALKHCSQGASIWDFAGSDDGEPPDVVLGCAGDVPTTEAVAAAWLLQKHVPGIRVRLVNVVDLGILSAPEDRPHGMDHVSFEALFTREAPVMFAYHGSTWVIHSMVHGRANEARFHVRGFSDRGTTTTPFDMVVLNRLSRYHLAIDALSHVPRLRAQSLDAVHFFESQLRKHHTWIREHFEDMPEIRNWCWTADFSESQTPPPLARGHSRGQTFTDA</sequence>
<reference evidence="8 9" key="1">
    <citation type="submission" date="2018-08" db="EMBL/GenBank/DDBJ databases">
        <title>Recombination of ecologically and evolutionarily significant loci maintains genetic cohesion in the Pseudomonas syringae species complex.</title>
        <authorList>
            <person name="Dillon M."/>
            <person name="Thakur S."/>
            <person name="Almeida R.N.D."/>
            <person name="Weir B.S."/>
            <person name="Guttman D.S."/>
        </authorList>
    </citation>
    <scope>NUCLEOTIDE SEQUENCE [LARGE SCALE GENOMIC DNA]</scope>
    <source>
        <strain evidence="8 9">ICMP 2788</strain>
    </source>
</reference>
<dbReference type="Gene3D" id="3.40.50.920">
    <property type="match status" value="1"/>
</dbReference>
<feature type="domain" description="Xylulose 5-phosphate/Fructose 6-phosphate phosphoketolase C-terminal" evidence="6">
    <location>
        <begin position="663"/>
        <end position="864"/>
    </location>
</feature>
<gene>
    <name evidence="8" type="ORF">ALQ44_101427</name>
</gene>
<feature type="domain" description="Xylulose 5-phosphate/Fructose 6-phosphate phosphoketolase N-terminal" evidence="7">
    <location>
        <begin position="90"/>
        <end position="448"/>
    </location>
</feature>
<comment type="similarity">
    <text evidence="2">Belongs to the XFP family.</text>
</comment>
<dbReference type="GO" id="GO:0005975">
    <property type="term" value="P:carbohydrate metabolic process"/>
    <property type="evidence" value="ECO:0007669"/>
    <property type="project" value="InterPro"/>
</dbReference>
<dbReference type="Gene3D" id="3.40.50.970">
    <property type="match status" value="2"/>
</dbReference>
<dbReference type="InterPro" id="IPR019789">
    <property type="entry name" value="Xul5P/Fru6P_PKetolase_ThDP_BS"/>
</dbReference>
<dbReference type="SUPFAM" id="SSF52518">
    <property type="entry name" value="Thiamin diphosphate-binding fold (THDP-binding)"/>
    <property type="match status" value="2"/>
</dbReference>
<dbReference type="InterPro" id="IPR005593">
    <property type="entry name" value="Xul5P/Fru6P_PKetolase"/>
</dbReference>
<dbReference type="FunFam" id="3.40.50.970:FF:000091">
    <property type="entry name" value="Xylulose-5-phosphate/fructose-6-phosphate phosphoketolase"/>
    <property type="match status" value="1"/>
</dbReference>
<protein>
    <submittedName>
        <fullName evidence="8">Xylulose-5-phosphate/fructose-6-phosphate phosphoketolase</fullName>
    </submittedName>
</protein>